<sequence>MPRRSTRLITKAAATPEAATLPAQSIPPPVSASTAVSPSTPKISIPSPSPQIIPFASSAAFDRYLQSHGLTTPAGIWLKIGKKSNPLPSISHDQAIDVALCHGWIDGQRKSLDADYFLQRFTPRRKNSMWSKRNVDKVTVLMADDKMQPAGMAEVNAAKVDGRWDRAYSGPATMEVPEDFAEALRANSKAGDVWATLGKTQRWPFLWRVVTVKREETRRRKIGEFMDMLARGETLR</sequence>
<feature type="compositionally biased region" description="Low complexity" evidence="1">
    <location>
        <begin position="31"/>
        <end position="48"/>
    </location>
</feature>
<gene>
    <name evidence="2" type="ORF">QQS21_000838</name>
</gene>
<evidence type="ECO:0008006" key="4">
    <source>
        <dbReference type="Google" id="ProtNLM"/>
    </source>
</evidence>
<dbReference type="AlphaFoldDB" id="A0AAJ0G2G3"/>
<organism evidence="2 3">
    <name type="scientific">Conoideocrella luteorostrata</name>
    <dbReference type="NCBI Taxonomy" id="1105319"/>
    <lineage>
        <taxon>Eukaryota</taxon>
        <taxon>Fungi</taxon>
        <taxon>Dikarya</taxon>
        <taxon>Ascomycota</taxon>
        <taxon>Pezizomycotina</taxon>
        <taxon>Sordariomycetes</taxon>
        <taxon>Hypocreomycetidae</taxon>
        <taxon>Hypocreales</taxon>
        <taxon>Clavicipitaceae</taxon>
        <taxon>Conoideocrella</taxon>
    </lineage>
</organism>
<comment type="caution">
    <text evidence="2">The sequence shown here is derived from an EMBL/GenBank/DDBJ whole genome shotgun (WGS) entry which is preliminary data.</text>
</comment>
<proteinExistence type="predicted"/>
<feature type="compositionally biased region" description="Low complexity" evidence="1">
    <location>
        <begin position="12"/>
        <end position="23"/>
    </location>
</feature>
<evidence type="ECO:0000313" key="2">
    <source>
        <dbReference type="EMBL" id="KAK2616206.1"/>
    </source>
</evidence>
<evidence type="ECO:0000313" key="3">
    <source>
        <dbReference type="Proteomes" id="UP001251528"/>
    </source>
</evidence>
<dbReference type="EMBL" id="JASWJB010000008">
    <property type="protein sequence ID" value="KAK2616206.1"/>
    <property type="molecule type" value="Genomic_DNA"/>
</dbReference>
<protein>
    <recommendedName>
        <fullName evidence="4">Bacteriocin-protection protein</fullName>
    </recommendedName>
</protein>
<reference evidence="2" key="1">
    <citation type="submission" date="2023-06" db="EMBL/GenBank/DDBJ databases">
        <title>Conoideocrella luteorostrata (Hypocreales: Clavicipitaceae), a potential biocontrol fungus for elongate hemlock scale in United States Christmas tree production areas.</title>
        <authorList>
            <person name="Barrett H."/>
            <person name="Lovett B."/>
            <person name="Macias A.M."/>
            <person name="Stajich J.E."/>
            <person name="Kasson M.T."/>
        </authorList>
    </citation>
    <scope>NUCLEOTIDE SEQUENCE</scope>
    <source>
        <strain evidence="2">ARSEF 14590</strain>
    </source>
</reference>
<dbReference type="Proteomes" id="UP001251528">
    <property type="component" value="Unassembled WGS sequence"/>
</dbReference>
<evidence type="ECO:0000256" key="1">
    <source>
        <dbReference type="SAM" id="MobiDB-lite"/>
    </source>
</evidence>
<dbReference type="Pfam" id="PF13376">
    <property type="entry name" value="OmdA"/>
    <property type="match status" value="1"/>
</dbReference>
<accession>A0AAJ0G2G3</accession>
<feature type="region of interest" description="Disordered" evidence="1">
    <location>
        <begin position="1"/>
        <end position="48"/>
    </location>
</feature>
<name>A0AAJ0G2G3_9HYPO</name>
<keyword evidence="3" id="KW-1185">Reference proteome</keyword>